<dbReference type="EMBL" id="QPFP01000001">
    <property type="protein sequence ID" value="TEB39952.1"/>
    <property type="molecule type" value="Genomic_DNA"/>
</dbReference>
<keyword evidence="15" id="KW-1185">Reference proteome</keyword>
<dbReference type="OrthoDB" id="2019572at2759"/>
<evidence type="ECO:0000256" key="4">
    <source>
        <dbReference type="ARBA" id="ARBA00022723"/>
    </source>
</evidence>
<evidence type="ECO:0000256" key="10">
    <source>
        <dbReference type="ARBA" id="ARBA00023180"/>
    </source>
</evidence>
<comment type="subcellular location">
    <subcellularLocation>
        <location evidence="2">Secreted</location>
    </subcellularLocation>
</comment>
<sequence>MHSSGILFGLLSALAGAGRVSGHSAFFHPSMWGFNVTEKDFDYDNRPVAPLRDFTFQKWWFHNHLGHPPNEGDVFELPAGKAATAEIACNKGATSYFASSEGGDIRVPGNPNEVCPNSPSVAYHTNGIDDLEGCALAIAYKDDVNQVTPEDFTIFSVNQTCVWTRFTDFFIPERMPACPPGGCICAFFWIHSPKAGGEENYMNGFKCNVTGATSSIPLAKPQVARRCGADVENQKFQDVPGNCTYGAKQPFYWKQLERNNVFEGDHSPPVYNDLYNFLDGAQDDIFADSYESLPEPAPNAPVPVLRQVSSPTGSTSTSTSTSTPAPLPTIQTSKTCRPRKFPGGIVQRRGLSDSDDDAGFLSRTWIGGALLGMSRRSRTLDPNESHRLWNMW</sequence>
<feature type="compositionally biased region" description="Low complexity" evidence="12">
    <location>
        <begin position="309"/>
        <end position="324"/>
    </location>
</feature>
<feature type="signal peptide" evidence="13">
    <location>
        <begin position="1"/>
        <end position="22"/>
    </location>
</feature>
<evidence type="ECO:0000256" key="7">
    <source>
        <dbReference type="ARBA" id="ARBA00023008"/>
    </source>
</evidence>
<evidence type="ECO:0000256" key="3">
    <source>
        <dbReference type="ARBA" id="ARBA00022525"/>
    </source>
</evidence>
<keyword evidence="7" id="KW-0186">Copper</keyword>
<evidence type="ECO:0000313" key="15">
    <source>
        <dbReference type="Proteomes" id="UP000298030"/>
    </source>
</evidence>
<dbReference type="Pfam" id="PF22810">
    <property type="entry name" value="LPMO_AA14"/>
    <property type="match status" value="1"/>
</dbReference>
<gene>
    <name evidence="14" type="ORF">FA13DRAFT_42189</name>
</gene>
<keyword evidence="4" id="KW-0479">Metal-binding</keyword>
<evidence type="ECO:0008006" key="16">
    <source>
        <dbReference type="Google" id="ProtNLM"/>
    </source>
</evidence>
<comment type="caution">
    <text evidence="14">The sequence shown here is derived from an EMBL/GenBank/DDBJ whole genome shotgun (WGS) entry which is preliminary data.</text>
</comment>
<keyword evidence="9" id="KW-1015">Disulfide bond</keyword>
<organism evidence="14 15">
    <name type="scientific">Coprinellus micaceus</name>
    <name type="common">Glistening ink-cap mushroom</name>
    <name type="synonym">Coprinus micaceus</name>
    <dbReference type="NCBI Taxonomy" id="71717"/>
    <lineage>
        <taxon>Eukaryota</taxon>
        <taxon>Fungi</taxon>
        <taxon>Dikarya</taxon>
        <taxon>Basidiomycota</taxon>
        <taxon>Agaricomycotina</taxon>
        <taxon>Agaricomycetes</taxon>
        <taxon>Agaricomycetidae</taxon>
        <taxon>Agaricales</taxon>
        <taxon>Agaricineae</taxon>
        <taxon>Psathyrellaceae</taxon>
        <taxon>Coprinellus</taxon>
    </lineage>
</organism>
<evidence type="ECO:0000256" key="13">
    <source>
        <dbReference type="SAM" id="SignalP"/>
    </source>
</evidence>
<dbReference type="Proteomes" id="UP000298030">
    <property type="component" value="Unassembled WGS sequence"/>
</dbReference>
<evidence type="ECO:0000256" key="6">
    <source>
        <dbReference type="ARBA" id="ARBA00023002"/>
    </source>
</evidence>
<evidence type="ECO:0000256" key="11">
    <source>
        <dbReference type="ARBA" id="ARBA00046340"/>
    </source>
</evidence>
<evidence type="ECO:0000256" key="9">
    <source>
        <dbReference type="ARBA" id="ARBA00023157"/>
    </source>
</evidence>
<keyword evidence="10" id="KW-0325">Glycoprotein</keyword>
<evidence type="ECO:0000256" key="2">
    <source>
        <dbReference type="ARBA" id="ARBA00004613"/>
    </source>
</evidence>
<evidence type="ECO:0000256" key="1">
    <source>
        <dbReference type="ARBA" id="ARBA00001973"/>
    </source>
</evidence>
<proteinExistence type="inferred from homology"/>
<dbReference type="GO" id="GO:0046872">
    <property type="term" value="F:metal ion binding"/>
    <property type="evidence" value="ECO:0007669"/>
    <property type="project" value="UniProtKB-KW"/>
</dbReference>
<keyword evidence="3" id="KW-0964">Secreted</keyword>
<keyword evidence="8" id="KW-0503">Monooxygenase</keyword>
<name>A0A4Y7U2D0_COPMI</name>
<dbReference type="InterPro" id="IPR054497">
    <property type="entry name" value="LPMO_AA14"/>
</dbReference>
<evidence type="ECO:0000256" key="5">
    <source>
        <dbReference type="ARBA" id="ARBA00022729"/>
    </source>
</evidence>
<dbReference type="GO" id="GO:0004497">
    <property type="term" value="F:monooxygenase activity"/>
    <property type="evidence" value="ECO:0007669"/>
    <property type="project" value="UniProtKB-KW"/>
</dbReference>
<evidence type="ECO:0000256" key="8">
    <source>
        <dbReference type="ARBA" id="ARBA00023033"/>
    </source>
</evidence>
<feature type="chain" id="PRO_5021303792" description="Lytic polysaccharide monooxygenase" evidence="13">
    <location>
        <begin position="23"/>
        <end position="392"/>
    </location>
</feature>
<evidence type="ECO:0000256" key="12">
    <source>
        <dbReference type="SAM" id="MobiDB-lite"/>
    </source>
</evidence>
<dbReference type="STRING" id="71717.A0A4Y7U2D0"/>
<dbReference type="Gene3D" id="2.70.50.70">
    <property type="match status" value="1"/>
</dbReference>
<dbReference type="GO" id="GO:0005576">
    <property type="term" value="C:extracellular region"/>
    <property type="evidence" value="ECO:0007669"/>
    <property type="project" value="UniProtKB-SubCell"/>
</dbReference>
<protein>
    <recommendedName>
        <fullName evidence="16">Lytic polysaccharide monooxygenase</fullName>
    </recommendedName>
</protein>
<accession>A0A4Y7U2D0</accession>
<comment type="similarity">
    <text evidence="11">Belongs to the polysaccharide monooxygenase AA14 family.</text>
</comment>
<keyword evidence="5 13" id="KW-0732">Signal</keyword>
<comment type="cofactor">
    <cofactor evidence="1">
        <name>Cu(2+)</name>
        <dbReference type="ChEBI" id="CHEBI:29036"/>
    </cofactor>
</comment>
<feature type="region of interest" description="Disordered" evidence="12">
    <location>
        <begin position="290"/>
        <end position="353"/>
    </location>
</feature>
<reference evidence="14 15" key="1">
    <citation type="journal article" date="2019" name="Nat. Ecol. Evol.">
        <title>Megaphylogeny resolves global patterns of mushroom evolution.</title>
        <authorList>
            <person name="Varga T."/>
            <person name="Krizsan K."/>
            <person name="Foldi C."/>
            <person name="Dima B."/>
            <person name="Sanchez-Garcia M."/>
            <person name="Sanchez-Ramirez S."/>
            <person name="Szollosi G.J."/>
            <person name="Szarkandi J.G."/>
            <person name="Papp V."/>
            <person name="Albert L."/>
            <person name="Andreopoulos W."/>
            <person name="Angelini C."/>
            <person name="Antonin V."/>
            <person name="Barry K.W."/>
            <person name="Bougher N.L."/>
            <person name="Buchanan P."/>
            <person name="Buyck B."/>
            <person name="Bense V."/>
            <person name="Catcheside P."/>
            <person name="Chovatia M."/>
            <person name="Cooper J."/>
            <person name="Damon W."/>
            <person name="Desjardin D."/>
            <person name="Finy P."/>
            <person name="Geml J."/>
            <person name="Haridas S."/>
            <person name="Hughes K."/>
            <person name="Justo A."/>
            <person name="Karasinski D."/>
            <person name="Kautmanova I."/>
            <person name="Kiss B."/>
            <person name="Kocsube S."/>
            <person name="Kotiranta H."/>
            <person name="LaButti K.M."/>
            <person name="Lechner B.E."/>
            <person name="Liimatainen K."/>
            <person name="Lipzen A."/>
            <person name="Lukacs Z."/>
            <person name="Mihaltcheva S."/>
            <person name="Morgado L.N."/>
            <person name="Niskanen T."/>
            <person name="Noordeloos M.E."/>
            <person name="Ohm R.A."/>
            <person name="Ortiz-Santana B."/>
            <person name="Ovrebo C."/>
            <person name="Racz N."/>
            <person name="Riley R."/>
            <person name="Savchenko A."/>
            <person name="Shiryaev A."/>
            <person name="Soop K."/>
            <person name="Spirin V."/>
            <person name="Szebenyi C."/>
            <person name="Tomsovsky M."/>
            <person name="Tulloss R.E."/>
            <person name="Uehling J."/>
            <person name="Grigoriev I.V."/>
            <person name="Vagvolgyi C."/>
            <person name="Papp T."/>
            <person name="Martin F.M."/>
            <person name="Miettinen O."/>
            <person name="Hibbett D.S."/>
            <person name="Nagy L.G."/>
        </authorList>
    </citation>
    <scope>NUCLEOTIDE SEQUENCE [LARGE SCALE GENOMIC DNA]</scope>
    <source>
        <strain evidence="14 15">FP101781</strain>
    </source>
</reference>
<evidence type="ECO:0000313" key="14">
    <source>
        <dbReference type="EMBL" id="TEB39952.1"/>
    </source>
</evidence>
<keyword evidence="6" id="KW-0560">Oxidoreductase</keyword>
<dbReference type="AlphaFoldDB" id="A0A4Y7U2D0"/>